<evidence type="ECO:0000256" key="6">
    <source>
        <dbReference type="ARBA" id="ARBA00022989"/>
    </source>
</evidence>
<keyword evidence="13" id="KW-1185">Reference proteome</keyword>
<dbReference type="GO" id="GO:0006605">
    <property type="term" value="P:protein targeting"/>
    <property type="evidence" value="ECO:0007669"/>
    <property type="project" value="UniProtKB-UniRule"/>
</dbReference>
<proteinExistence type="inferred from homology"/>
<feature type="compositionally biased region" description="Acidic residues" evidence="10">
    <location>
        <begin position="368"/>
        <end position="379"/>
    </location>
</feature>
<accession>D3PYP6</accession>
<dbReference type="HOGENOM" id="CLU_050012_2_0_11"/>
<evidence type="ECO:0000256" key="8">
    <source>
        <dbReference type="ARBA" id="ARBA00023136"/>
    </source>
</evidence>
<keyword evidence="6 9" id="KW-1133">Transmembrane helix</keyword>
<evidence type="ECO:0000256" key="9">
    <source>
        <dbReference type="HAMAP-Rule" id="MF_01464"/>
    </source>
</evidence>
<feature type="region of interest" description="Disordered" evidence="10">
    <location>
        <begin position="336"/>
        <end position="416"/>
    </location>
</feature>
<comment type="similarity">
    <text evidence="9">Belongs to the SecD/SecF family. SecF subfamily.</text>
</comment>
<dbReference type="RefSeq" id="WP_013019050.1">
    <property type="nucleotide sequence ID" value="NC_013947.1"/>
</dbReference>
<dbReference type="EMBL" id="CP001778">
    <property type="protein sequence ID" value="ADD43479.1"/>
    <property type="molecule type" value="Genomic_DNA"/>
</dbReference>
<evidence type="ECO:0000256" key="3">
    <source>
        <dbReference type="ARBA" id="ARBA00022475"/>
    </source>
</evidence>
<evidence type="ECO:0000256" key="1">
    <source>
        <dbReference type="ARBA" id="ARBA00004651"/>
    </source>
</evidence>
<dbReference type="InterPro" id="IPR022813">
    <property type="entry name" value="SecD/SecF_arch_bac"/>
</dbReference>
<sequence length="416" mass="44834">MTTDKDRGADKPVKKPGVLSRLYSGETTVDFIKRRLLWYGISLVLMLVSLSGLGLAIGSNHMNWGIEFVGGTQFQGAVKEGVSLTEVEAAVEADGVEVVTAQTAGTGDDATVVVRTESLPNKEQQEIQEAMSAALGGEEVSISNVSESWGASVSTKAYWALGVSLALIMGYLWWRYERKMAIAAILALIHDLILTAGIYAIVGFEITPSTVIGMLTILGYSLYDTVVVFDKVHENTRGVLSQQRYTYGESANLAINQTLMRSINTTLIGLLPVGGLLFVGAGLLGVGTLKDLALVLFVGMATGAYSSLFLATPLVVDFKLREKDYKTHTRKVLARRAETGESAESIVAEPDHDADEDDTDKADTTAETVEDEPDDAEDTEERKSRPKALSNASAPRPGARSGDNKRPTGARKKKRR</sequence>
<keyword evidence="5 9" id="KW-0653">Protein transport</keyword>
<keyword evidence="7 9" id="KW-0811">Translocation</keyword>
<dbReference type="InterPro" id="IPR005665">
    <property type="entry name" value="SecF_bac"/>
</dbReference>
<dbReference type="SUPFAM" id="SSF82866">
    <property type="entry name" value="Multidrug efflux transporter AcrB transmembrane domain"/>
    <property type="match status" value="1"/>
</dbReference>
<dbReference type="InterPro" id="IPR022645">
    <property type="entry name" value="SecD/SecF_bac"/>
</dbReference>
<dbReference type="Gene3D" id="1.20.1640.10">
    <property type="entry name" value="Multidrug efflux transporter AcrB transmembrane domain"/>
    <property type="match status" value="1"/>
</dbReference>
<organism evidence="12 13">
    <name type="scientific">Stackebrandtia nassauensis (strain DSM 44728 / CIP 108903 / NRRL B-16338 / NBRC 102104 / LLR-40K-21)</name>
    <dbReference type="NCBI Taxonomy" id="446470"/>
    <lineage>
        <taxon>Bacteria</taxon>
        <taxon>Bacillati</taxon>
        <taxon>Actinomycetota</taxon>
        <taxon>Actinomycetes</taxon>
        <taxon>Glycomycetales</taxon>
        <taxon>Glycomycetaceae</taxon>
        <taxon>Stackebrandtia</taxon>
    </lineage>
</organism>
<dbReference type="Pfam" id="PF02355">
    <property type="entry name" value="SecD_SecF_C"/>
    <property type="match status" value="1"/>
</dbReference>
<protein>
    <recommendedName>
        <fullName evidence="9">Protein-export membrane protein SecF</fullName>
    </recommendedName>
</protein>
<comment type="subcellular location">
    <subcellularLocation>
        <location evidence="1 9">Cell membrane</location>
        <topology evidence="1 9">Multi-pass membrane protein</topology>
    </subcellularLocation>
</comment>
<dbReference type="GO" id="GO:0065002">
    <property type="term" value="P:intracellular protein transmembrane transport"/>
    <property type="evidence" value="ECO:0007669"/>
    <property type="project" value="UniProtKB-UniRule"/>
</dbReference>
<dbReference type="InterPro" id="IPR022646">
    <property type="entry name" value="SecD/SecF_CS"/>
</dbReference>
<evidence type="ECO:0000313" key="13">
    <source>
        <dbReference type="Proteomes" id="UP000000844"/>
    </source>
</evidence>
<dbReference type="OrthoDB" id="9774769at2"/>
<evidence type="ECO:0000256" key="5">
    <source>
        <dbReference type="ARBA" id="ARBA00022927"/>
    </source>
</evidence>
<feature type="transmembrane region" description="Helical" evidence="9">
    <location>
        <begin position="36"/>
        <end position="57"/>
    </location>
</feature>
<dbReference type="GO" id="GO:0043952">
    <property type="term" value="P:protein transport by the Sec complex"/>
    <property type="evidence" value="ECO:0007669"/>
    <property type="project" value="UniProtKB-UniRule"/>
</dbReference>
<dbReference type="InterPro" id="IPR048634">
    <property type="entry name" value="SecD_SecF_C"/>
</dbReference>
<dbReference type="PANTHER" id="PTHR30081">
    <property type="entry name" value="PROTEIN-EXPORT MEMBRANE PROTEIN SEC"/>
    <property type="match status" value="1"/>
</dbReference>
<gene>
    <name evidence="9" type="primary">secF</name>
    <name evidence="12" type="ordered locus">Snas_3823</name>
</gene>
<name>D3PYP6_STANL</name>
<dbReference type="PRINTS" id="PR01755">
    <property type="entry name" value="SECFTRNLCASE"/>
</dbReference>
<keyword evidence="8 9" id="KW-0472">Membrane</keyword>
<dbReference type="HAMAP" id="MF_01464_B">
    <property type="entry name" value="SecF_B"/>
    <property type="match status" value="1"/>
</dbReference>
<dbReference type="PANTHER" id="PTHR30081:SF8">
    <property type="entry name" value="PROTEIN TRANSLOCASE SUBUNIT SECF"/>
    <property type="match status" value="1"/>
</dbReference>
<evidence type="ECO:0000256" key="10">
    <source>
        <dbReference type="SAM" id="MobiDB-lite"/>
    </source>
</evidence>
<feature type="transmembrane region" description="Helical" evidence="9">
    <location>
        <begin position="267"/>
        <end position="286"/>
    </location>
</feature>
<dbReference type="NCBIfam" id="TIGR00916">
    <property type="entry name" value="2A0604s01"/>
    <property type="match status" value="1"/>
</dbReference>
<feature type="transmembrane region" description="Helical" evidence="9">
    <location>
        <begin position="181"/>
        <end position="204"/>
    </location>
</feature>
<keyword evidence="3 9" id="KW-1003">Cell membrane</keyword>
<feature type="domain" description="Protein export membrane protein SecD/SecF C-terminal" evidence="11">
    <location>
        <begin position="138"/>
        <end position="319"/>
    </location>
</feature>
<evidence type="ECO:0000256" key="7">
    <source>
        <dbReference type="ARBA" id="ARBA00023010"/>
    </source>
</evidence>
<dbReference type="STRING" id="446470.Snas_3823"/>
<feature type="transmembrane region" description="Helical" evidence="9">
    <location>
        <begin position="210"/>
        <end position="229"/>
    </location>
</feature>
<dbReference type="NCBIfam" id="TIGR00966">
    <property type="entry name" value="transloc_SecF"/>
    <property type="match status" value="1"/>
</dbReference>
<dbReference type="KEGG" id="sna:Snas_3823"/>
<dbReference type="AlphaFoldDB" id="D3PYP6"/>
<evidence type="ECO:0000256" key="2">
    <source>
        <dbReference type="ARBA" id="ARBA00022448"/>
    </source>
</evidence>
<dbReference type="GO" id="GO:0005886">
    <property type="term" value="C:plasma membrane"/>
    <property type="evidence" value="ECO:0007669"/>
    <property type="project" value="UniProtKB-SubCell"/>
</dbReference>
<dbReference type="InterPro" id="IPR055344">
    <property type="entry name" value="SecD_SecF_C_bact"/>
</dbReference>
<keyword evidence="4 9" id="KW-0812">Transmembrane</keyword>
<keyword evidence="2 9" id="KW-0813">Transport</keyword>
<dbReference type="Pfam" id="PF07549">
    <property type="entry name" value="Sec_GG"/>
    <property type="match status" value="1"/>
</dbReference>
<dbReference type="Proteomes" id="UP000000844">
    <property type="component" value="Chromosome"/>
</dbReference>
<evidence type="ECO:0000259" key="11">
    <source>
        <dbReference type="Pfam" id="PF02355"/>
    </source>
</evidence>
<comment type="subunit">
    <text evidence="9">Forms a complex with SecD. Part of the essential Sec protein translocation apparatus which comprises SecA, SecYEG and auxiliary proteins SecDF. Other proteins may also be involved.</text>
</comment>
<reference evidence="12 13" key="1">
    <citation type="journal article" date="2009" name="Stand. Genomic Sci.">
        <title>Complete genome sequence of Stackebrandtia nassauensis type strain (LLR-40K-21).</title>
        <authorList>
            <person name="Munk C."/>
            <person name="Lapidus A."/>
            <person name="Copeland A."/>
            <person name="Jando M."/>
            <person name="Mayilraj S."/>
            <person name="Glavina Del Rio T."/>
            <person name="Nolan M."/>
            <person name="Chen F."/>
            <person name="Lucas S."/>
            <person name="Tice H."/>
            <person name="Cheng J.F."/>
            <person name="Han C."/>
            <person name="Detter J.C."/>
            <person name="Bruce D."/>
            <person name="Goodwin L."/>
            <person name="Chain P."/>
            <person name="Pitluck S."/>
            <person name="Goker M."/>
            <person name="Ovchinikova G."/>
            <person name="Pati A."/>
            <person name="Ivanova N."/>
            <person name="Mavromatis K."/>
            <person name="Chen A."/>
            <person name="Palaniappan K."/>
            <person name="Land M."/>
            <person name="Hauser L."/>
            <person name="Chang Y.J."/>
            <person name="Jeffries C.D."/>
            <person name="Bristow J."/>
            <person name="Eisen J.A."/>
            <person name="Markowitz V."/>
            <person name="Hugenholtz P."/>
            <person name="Kyrpides N.C."/>
            <person name="Klenk H.P."/>
        </authorList>
    </citation>
    <scope>NUCLEOTIDE SEQUENCE [LARGE SCALE GENOMIC DNA]</scope>
    <source>
        <strain evidence="13">DSM 44728 / CIP 108903 / NRRL B-16338 / NBRC 102104 / LLR-40K-21</strain>
    </source>
</reference>
<comment type="function">
    <text evidence="9">Part of the Sec protein translocase complex. Interacts with the SecYEG preprotein conducting channel. SecDF uses the proton motive force (PMF) to complete protein translocation after the ATP-dependent function of SecA.</text>
</comment>
<evidence type="ECO:0000313" key="12">
    <source>
        <dbReference type="EMBL" id="ADD43479.1"/>
    </source>
</evidence>
<feature type="transmembrane region" description="Helical" evidence="9">
    <location>
        <begin position="157"/>
        <end position="174"/>
    </location>
</feature>
<evidence type="ECO:0000256" key="4">
    <source>
        <dbReference type="ARBA" id="ARBA00022692"/>
    </source>
</evidence>
<dbReference type="eggNOG" id="COG0341">
    <property type="taxonomic scope" value="Bacteria"/>
</dbReference>
<dbReference type="GO" id="GO:0015450">
    <property type="term" value="F:protein-transporting ATPase activity"/>
    <property type="evidence" value="ECO:0007669"/>
    <property type="project" value="InterPro"/>
</dbReference>
<feature type="transmembrane region" description="Helical" evidence="9">
    <location>
        <begin position="292"/>
        <end position="316"/>
    </location>
</feature>